<feature type="compositionally biased region" description="Basic and acidic residues" evidence="1">
    <location>
        <begin position="97"/>
        <end position="113"/>
    </location>
</feature>
<reference evidence="2 3" key="1">
    <citation type="submission" date="2019-06" db="EMBL/GenBank/DDBJ databases">
        <title>Wine fermentation using esterase from Monascus purpureus.</title>
        <authorList>
            <person name="Geng C."/>
            <person name="Zhang Y."/>
        </authorList>
    </citation>
    <scope>NUCLEOTIDE SEQUENCE [LARGE SCALE GENOMIC DNA]</scope>
    <source>
        <strain evidence="2">HQ1</strain>
    </source>
</reference>
<keyword evidence="3" id="KW-1185">Reference proteome</keyword>
<feature type="region of interest" description="Disordered" evidence="1">
    <location>
        <begin position="1"/>
        <end position="33"/>
    </location>
</feature>
<feature type="compositionally biased region" description="Pro residues" evidence="1">
    <location>
        <begin position="84"/>
        <end position="96"/>
    </location>
</feature>
<evidence type="ECO:0008006" key="4">
    <source>
        <dbReference type="Google" id="ProtNLM"/>
    </source>
</evidence>
<sequence length="682" mass="76712">MPPTIQPFMADEELGKKNDDHRPRQRPLRRPSWRTPRPRRLLLAVVGLYLLYLFFKNMPTDLTPAPERYNPELARARQKGQTPPSNPSPGVPPQDAPPRDETVKDIDKNKDGDYYDGDISLSHLMASLGRLPKPGPEGPLFSRAVVFAGSNLASISDLIPLACQMAVRKKNIVHFVIMGRDEVSIEGIRQVNAVNNDNCPVLWHDIKDGRPDNAPLSRDSRMESAVIAGLSRVQFATYPRAVITQGAGLEDSFFWNGVTRWAHDAGVAHVALPTMSRNIMWMSTLDSTALGAWNEVNIEMLIHAPSESSGSLIRLIQSLEKADYLGSVPSLTIELPSHVDPQLLRFLQGMKWPPRSSSKITLRRRVQPYDITSAESSVRTVEAFYPKDPSMSHVLVLSPQVEVAPSFYHYLKFTMLNYKQTFPLEQGSSNLLGISLELPSSKPAAGDEHFDPPLPMSFGDDLVKKDKEALPHFLWQAPNSNAALYFGDKWVEFHSFLSNRLAIQEANPNVPSHEKLLSRRYPAFMEYLLELMRARGYYMLYPSFAARGTFSLVTVHNDLYRPPEEFSYDTSLMTEEKLKRDLDELLKDSNRQPIGDLGFIKKPLNPALTLTAFTDQFSTALPPLNTLDLLSFSGEKSSIKDYRQDTKEYLKKFRVNFGGCHDTASGIDTDSPEHQDLFCLGL</sequence>
<proteinExistence type="predicted"/>
<dbReference type="PANTHER" id="PTHR33604">
    <property type="entry name" value="OSJNBA0004B13.7 PROTEIN"/>
    <property type="match status" value="1"/>
</dbReference>
<gene>
    <name evidence="2" type="ORF">MPDQ_006110</name>
</gene>
<dbReference type="PANTHER" id="PTHR33604:SF3">
    <property type="entry name" value="OSJNBA0004B13.7 PROTEIN"/>
    <property type="match status" value="1"/>
</dbReference>
<dbReference type="Proteomes" id="UP000319663">
    <property type="component" value="Unassembled WGS sequence"/>
</dbReference>
<feature type="compositionally biased region" description="Basic residues" evidence="1">
    <location>
        <begin position="23"/>
        <end position="33"/>
    </location>
</feature>
<dbReference type="EMBL" id="VIFY01000005">
    <property type="protein sequence ID" value="TQB76930.1"/>
    <property type="molecule type" value="Genomic_DNA"/>
</dbReference>
<evidence type="ECO:0000313" key="3">
    <source>
        <dbReference type="Proteomes" id="UP000319663"/>
    </source>
</evidence>
<comment type="caution">
    <text evidence="2">The sequence shown here is derived from an EMBL/GenBank/DDBJ whole genome shotgun (WGS) entry which is preliminary data.</text>
</comment>
<feature type="compositionally biased region" description="Basic and acidic residues" evidence="1">
    <location>
        <begin position="13"/>
        <end position="22"/>
    </location>
</feature>
<dbReference type="STRING" id="5098.A0A507R2I9"/>
<name>A0A507R2I9_MONPU</name>
<evidence type="ECO:0000256" key="1">
    <source>
        <dbReference type="SAM" id="MobiDB-lite"/>
    </source>
</evidence>
<evidence type="ECO:0000313" key="2">
    <source>
        <dbReference type="EMBL" id="TQB76930.1"/>
    </source>
</evidence>
<organism evidence="2 3">
    <name type="scientific">Monascus purpureus</name>
    <name type="common">Red mold</name>
    <name type="synonym">Monascus anka</name>
    <dbReference type="NCBI Taxonomy" id="5098"/>
    <lineage>
        <taxon>Eukaryota</taxon>
        <taxon>Fungi</taxon>
        <taxon>Dikarya</taxon>
        <taxon>Ascomycota</taxon>
        <taxon>Pezizomycotina</taxon>
        <taxon>Eurotiomycetes</taxon>
        <taxon>Eurotiomycetidae</taxon>
        <taxon>Eurotiales</taxon>
        <taxon>Aspergillaceae</taxon>
        <taxon>Monascus</taxon>
    </lineage>
</organism>
<dbReference type="AlphaFoldDB" id="A0A507R2I9"/>
<protein>
    <recommendedName>
        <fullName evidence="4">Glycosyltransferase 2</fullName>
    </recommendedName>
</protein>
<feature type="region of interest" description="Disordered" evidence="1">
    <location>
        <begin position="74"/>
        <end position="113"/>
    </location>
</feature>
<accession>A0A507R2I9</accession>